<evidence type="ECO:0000256" key="5">
    <source>
        <dbReference type="PROSITE-ProRule" id="PRU01240"/>
    </source>
</evidence>
<comment type="caution">
    <text evidence="8">The sequence shown here is derived from an EMBL/GenBank/DDBJ whole genome shotgun (WGS) entry which is preliminary data.</text>
</comment>
<dbReference type="InterPro" id="IPR050131">
    <property type="entry name" value="Peptidase_S8_subtilisin-like"/>
</dbReference>
<dbReference type="GO" id="GO:0000272">
    <property type="term" value="P:polysaccharide catabolic process"/>
    <property type="evidence" value="ECO:0007669"/>
    <property type="project" value="InterPro"/>
</dbReference>
<dbReference type="EMBL" id="LCAG01000003">
    <property type="protein sequence ID" value="KKR87714.1"/>
    <property type="molecule type" value="Genomic_DNA"/>
</dbReference>
<evidence type="ECO:0000256" key="6">
    <source>
        <dbReference type="SAM" id="MobiDB-lite"/>
    </source>
</evidence>
<sequence length="596" mass="65705">MTERIHPINEQVEKRPESGKGKLLWKVAKRFPFYAPFLFVAATVASNAQSVEQDPTPSPTTITTAEGPITDQDGDGFITLVDARILTPPQTTNCPVCVDVNGNKVVDQTDIDLVNYQLEKNSVEDLNGNSYNASFDVNNDGANSETDVDIIKSYLGQEVTAPSFGVDDPSEITFGYDANTLLVKYKTGVNLDSKQALLAKYDLSYKSSLDNIDELEIKDGAIDTLKQQIEAEPEVDKVFKNFVAKPQTNDPGWINQWGAKKIRIEEAWFTETRGNWDNPVKVAVIDVGFDVDHNDLQLNLSNLRRNAEVTDEDDPDYENVSGNDENHGTATAGIIGATVDNFIGIAGLNHRVELIPIRVAGELGVRRALEWAMEQDVRVINISLCFGYSDPSEHLSNDTFTEARNEHGIVIVGIAGNDGRNDSCYPGNHPAVVSVGATKEDDSLWEGSSGRQDADIFAPGDCIEVLRAGGFSSACHSGTSFAAPHVSAVVALCETIAPISPDRRNDLRCDKFLARDTNGFGRIDAWSYLWYRKCSRFDNSDSGQVDVLDLQILAFRTYLPPIFYDRRYDVFPVGGDGKIDISDYYVEASRNDIRCQ</sequence>
<keyword evidence="4 5" id="KW-0720">Serine protease</keyword>
<dbReference type="Pfam" id="PF00082">
    <property type="entry name" value="Peptidase_S8"/>
    <property type="match status" value="1"/>
</dbReference>
<evidence type="ECO:0000313" key="9">
    <source>
        <dbReference type="Proteomes" id="UP000034854"/>
    </source>
</evidence>
<dbReference type="GO" id="GO:0004252">
    <property type="term" value="F:serine-type endopeptidase activity"/>
    <property type="evidence" value="ECO:0007669"/>
    <property type="project" value="UniProtKB-UniRule"/>
</dbReference>
<dbReference type="InterPro" id="IPR036852">
    <property type="entry name" value="Peptidase_S8/S53_dom_sf"/>
</dbReference>
<feature type="active site" description="Charge relay system" evidence="5">
    <location>
        <position position="480"/>
    </location>
</feature>
<dbReference type="InterPro" id="IPR015500">
    <property type="entry name" value="Peptidase_S8_subtilisin-rel"/>
</dbReference>
<evidence type="ECO:0000256" key="1">
    <source>
        <dbReference type="ARBA" id="ARBA00011073"/>
    </source>
</evidence>
<feature type="active site" description="Charge relay system" evidence="5">
    <location>
        <position position="286"/>
    </location>
</feature>
<keyword evidence="2 5" id="KW-0645">Protease</keyword>
<dbReference type="InterPro" id="IPR036439">
    <property type="entry name" value="Dockerin_dom_sf"/>
</dbReference>
<dbReference type="GO" id="GO:0004553">
    <property type="term" value="F:hydrolase activity, hydrolyzing O-glycosyl compounds"/>
    <property type="evidence" value="ECO:0007669"/>
    <property type="project" value="InterPro"/>
</dbReference>
<dbReference type="InterPro" id="IPR023828">
    <property type="entry name" value="Peptidase_S8_Ser-AS"/>
</dbReference>
<keyword evidence="3 5" id="KW-0378">Hydrolase</keyword>
<dbReference type="PROSITE" id="PS51892">
    <property type="entry name" value="SUBTILASE"/>
    <property type="match status" value="1"/>
</dbReference>
<name>A0A0G0UFP6_9BACT</name>
<reference evidence="8 9" key="1">
    <citation type="journal article" date="2015" name="Nature">
        <title>rRNA introns, odd ribosomes, and small enigmatic genomes across a large radiation of phyla.</title>
        <authorList>
            <person name="Brown C.T."/>
            <person name="Hug L.A."/>
            <person name="Thomas B.C."/>
            <person name="Sharon I."/>
            <person name="Castelle C.J."/>
            <person name="Singh A."/>
            <person name="Wilkins M.J."/>
            <person name="Williams K.H."/>
            <person name="Banfield J.F."/>
        </authorList>
    </citation>
    <scope>NUCLEOTIDE SEQUENCE [LARGE SCALE GENOMIC DNA]</scope>
</reference>
<dbReference type="Gene3D" id="3.40.50.200">
    <property type="entry name" value="Peptidase S8/S53 domain"/>
    <property type="match status" value="1"/>
</dbReference>
<dbReference type="InterPro" id="IPR002105">
    <property type="entry name" value="Dockerin_1_rpt"/>
</dbReference>
<feature type="region of interest" description="Disordered" evidence="6">
    <location>
        <begin position="50"/>
        <end position="69"/>
    </location>
</feature>
<dbReference type="GO" id="GO:0006508">
    <property type="term" value="P:proteolysis"/>
    <property type="evidence" value="ECO:0007669"/>
    <property type="project" value="UniProtKB-KW"/>
</dbReference>
<evidence type="ECO:0000256" key="4">
    <source>
        <dbReference type="ARBA" id="ARBA00022825"/>
    </source>
</evidence>
<evidence type="ECO:0000259" key="7">
    <source>
        <dbReference type="Pfam" id="PF00082"/>
    </source>
</evidence>
<dbReference type="Proteomes" id="UP000034854">
    <property type="component" value="Unassembled WGS sequence"/>
</dbReference>
<dbReference type="PRINTS" id="PR00723">
    <property type="entry name" value="SUBTILISIN"/>
</dbReference>
<organism evidence="8 9">
    <name type="scientific">Candidatus Curtissbacteria bacterium GW2011_GWA1_41_11</name>
    <dbReference type="NCBI Taxonomy" id="1618409"/>
    <lineage>
        <taxon>Bacteria</taxon>
        <taxon>Candidatus Curtissiibacteriota</taxon>
    </lineage>
</organism>
<dbReference type="SUPFAM" id="SSF52743">
    <property type="entry name" value="Subtilisin-like"/>
    <property type="match status" value="1"/>
</dbReference>
<evidence type="ECO:0000256" key="3">
    <source>
        <dbReference type="ARBA" id="ARBA00022801"/>
    </source>
</evidence>
<accession>A0A0G0UFP6</accession>
<dbReference type="Gene3D" id="1.10.1330.10">
    <property type="entry name" value="Dockerin domain"/>
    <property type="match status" value="1"/>
</dbReference>
<evidence type="ECO:0000313" key="8">
    <source>
        <dbReference type="EMBL" id="KKR87714.1"/>
    </source>
</evidence>
<dbReference type="Pfam" id="PF00404">
    <property type="entry name" value="Dockerin_1"/>
    <property type="match status" value="1"/>
</dbReference>
<dbReference type="InterPro" id="IPR000209">
    <property type="entry name" value="Peptidase_S8/S53_dom"/>
</dbReference>
<feature type="active site" description="Charge relay system" evidence="5">
    <location>
        <position position="327"/>
    </location>
</feature>
<dbReference type="PANTHER" id="PTHR43806:SF11">
    <property type="entry name" value="CEREVISIN-RELATED"/>
    <property type="match status" value="1"/>
</dbReference>
<proteinExistence type="inferred from homology"/>
<evidence type="ECO:0000256" key="2">
    <source>
        <dbReference type="ARBA" id="ARBA00022670"/>
    </source>
</evidence>
<feature type="domain" description="Peptidase S8/S53" evidence="7">
    <location>
        <begin position="279"/>
        <end position="493"/>
    </location>
</feature>
<comment type="similarity">
    <text evidence="1 5">Belongs to the peptidase S8 family.</text>
</comment>
<feature type="compositionally biased region" description="Polar residues" evidence="6">
    <location>
        <begin position="50"/>
        <end position="64"/>
    </location>
</feature>
<dbReference type="AlphaFoldDB" id="A0A0G0UFP6"/>
<dbReference type="PANTHER" id="PTHR43806">
    <property type="entry name" value="PEPTIDASE S8"/>
    <property type="match status" value="1"/>
</dbReference>
<protein>
    <submittedName>
        <fullName evidence="8">Peptidase S8 and S53 subtilisin kexin sedolisin</fullName>
    </submittedName>
</protein>
<dbReference type="PROSITE" id="PS00138">
    <property type="entry name" value="SUBTILASE_SER"/>
    <property type="match status" value="1"/>
</dbReference>
<gene>
    <name evidence="8" type="ORF">UU34_C0003G0056</name>
</gene>